<reference evidence="2" key="1">
    <citation type="submission" date="2017-08" db="EMBL/GenBank/DDBJ databases">
        <title>A dynamic microbial community with high functional redundancy inhabits the cold, oxic subseafloor aquifer.</title>
        <authorList>
            <person name="Tully B.J."/>
            <person name="Wheat C.G."/>
            <person name="Glazer B.T."/>
            <person name="Huber J.A."/>
        </authorList>
    </citation>
    <scope>NUCLEOTIDE SEQUENCE [LARGE SCALE GENOMIC DNA]</scope>
</reference>
<protein>
    <submittedName>
        <fullName evidence="1">Uncharacterized protein</fullName>
    </submittedName>
</protein>
<dbReference type="Proteomes" id="UP000228987">
    <property type="component" value="Unassembled WGS sequence"/>
</dbReference>
<proteinExistence type="predicted"/>
<dbReference type="EMBL" id="NVWI01000002">
    <property type="protein sequence ID" value="PCJ42712.1"/>
    <property type="molecule type" value="Genomic_DNA"/>
</dbReference>
<gene>
    <name evidence="1" type="ORF">COA71_04195</name>
</gene>
<dbReference type="InterPro" id="IPR046150">
    <property type="entry name" value="DUF6152"/>
</dbReference>
<sequence length="87" mass="9799">MLANQALSHHGWSWYGNEDFTLTATVLEIRFANPHDRMTVEVDGQRWNLLLSPPSRTRRAGLSEDMIQVGDTITAYATGIGKRTILK</sequence>
<name>A0A2A5CG18_9GAMM</name>
<evidence type="ECO:0000313" key="1">
    <source>
        <dbReference type="EMBL" id="PCJ42712.1"/>
    </source>
</evidence>
<dbReference type="Pfam" id="PF19649">
    <property type="entry name" value="DUF6152"/>
    <property type="match status" value="1"/>
</dbReference>
<organism evidence="1 2">
    <name type="scientific">SAR86 cluster bacterium</name>
    <dbReference type="NCBI Taxonomy" id="2030880"/>
    <lineage>
        <taxon>Bacteria</taxon>
        <taxon>Pseudomonadati</taxon>
        <taxon>Pseudomonadota</taxon>
        <taxon>Gammaproteobacteria</taxon>
        <taxon>SAR86 cluster</taxon>
    </lineage>
</organism>
<dbReference type="AlphaFoldDB" id="A0A2A5CG18"/>
<accession>A0A2A5CG18</accession>
<comment type="caution">
    <text evidence="1">The sequence shown here is derived from an EMBL/GenBank/DDBJ whole genome shotgun (WGS) entry which is preliminary data.</text>
</comment>
<evidence type="ECO:0000313" key="2">
    <source>
        <dbReference type="Proteomes" id="UP000228987"/>
    </source>
</evidence>